<organism evidence="11 12">
    <name type="scientific">Pseudopithomyces chartarum</name>
    <dbReference type="NCBI Taxonomy" id="1892770"/>
    <lineage>
        <taxon>Eukaryota</taxon>
        <taxon>Fungi</taxon>
        <taxon>Dikarya</taxon>
        <taxon>Ascomycota</taxon>
        <taxon>Pezizomycotina</taxon>
        <taxon>Dothideomycetes</taxon>
        <taxon>Pleosporomycetidae</taxon>
        <taxon>Pleosporales</taxon>
        <taxon>Massarineae</taxon>
        <taxon>Didymosphaeriaceae</taxon>
        <taxon>Pseudopithomyces</taxon>
    </lineage>
</organism>
<feature type="region of interest" description="Disordered" evidence="8">
    <location>
        <begin position="353"/>
        <end position="418"/>
    </location>
</feature>
<reference evidence="11 12" key="1">
    <citation type="submission" date="2021-02" db="EMBL/GenBank/DDBJ databases">
        <title>Genome assembly of Pseudopithomyces chartarum.</title>
        <authorList>
            <person name="Jauregui R."/>
            <person name="Singh J."/>
            <person name="Voisey C."/>
        </authorList>
    </citation>
    <scope>NUCLEOTIDE SEQUENCE [LARGE SCALE GENOMIC DNA]</scope>
    <source>
        <strain evidence="11 12">AGR01</strain>
    </source>
</reference>
<evidence type="ECO:0000256" key="9">
    <source>
        <dbReference type="SAM" id="Phobius"/>
    </source>
</evidence>
<evidence type="ECO:0000256" key="4">
    <source>
        <dbReference type="ARBA" id="ARBA00022692"/>
    </source>
</evidence>
<dbReference type="Gene3D" id="1.20.1420.30">
    <property type="entry name" value="NCX, central ion-binding region"/>
    <property type="match status" value="2"/>
</dbReference>
<feature type="transmembrane region" description="Helical" evidence="9">
    <location>
        <begin position="727"/>
        <end position="748"/>
    </location>
</feature>
<keyword evidence="4 9" id="KW-0812">Transmembrane</keyword>
<dbReference type="FunFam" id="1.20.1420.30:FF:000011">
    <property type="entry name" value="Vacuolar calcium ion transporter"/>
    <property type="match status" value="1"/>
</dbReference>
<feature type="region of interest" description="Disordered" evidence="8">
    <location>
        <begin position="469"/>
        <end position="515"/>
    </location>
</feature>
<feature type="transmembrane region" description="Helical" evidence="9">
    <location>
        <begin position="755"/>
        <end position="775"/>
    </location>
</feature>
<evidence type="ECO:0000313" key="11">
    <source>
        <dbReference type="EMBL" id="KAK3197553.1"/>
    </source>
</evidence>
<keyword evidence="7 9" id="KW-0472">Membrane</keyword>
<evidence type="ECO:0000256" key="6">
    <source>
        <dbReference type="ARBA" id="ARBA00023065"/>
    </source>
</evidence>
<evidence type="ECO:0000256" key="2">
    <source>
        <dbReference type="ARBA" id="ARBA00008170"/>
    </source>
</evidence>
<dbReference type="EMBL" id="WVTA01000018">
    <property type="protein sequence ID" value="KAK3197553.1"/>
    <property type="molecule type" value="Genomic_DNA"/>
</dbReference>
<feature type="transmembrane region" description="Helical" evidence="9">
    <location>
        <begin position="174"/>
        <end position="193"/>
    </location>
</feature>
<feature type="domain" description="Sodium/calcium exchanger membrane region" evidence="10">
    <location>
        <begin position="174"/>
        <end position="328"/>
    </location>
</feature>
<dbReference type="InterPro" id="IPR004713">
    <property type="entry name" value="CaH_exchang"/>
</dbReference>
<evidence type="ECO:0000256" key="1">
    <source>
        <dbReference type="ARBA" id="ARBA00004127"/>
    </source>
</evidence>
<dbReference type="GO" id="GO:0012505">
    <property type="term" value="C:endomembrane system"/>
    <property type="evidence" value="ECO:0007669"/>
    <property type="project" value="UniProtKB-SubCell"/>
</dbReference>
<evidence type="ECO:0000256" key="7">
    <source>
        <dbReference type="ARBA" id="ARBA00023136"/>
    </source>
</evidence>
<feature type="compositionally biased region" description="Basic residues" evidence="8">
    <location>
        <begin position="382"/>
        <end position="397"/>
    </location>
</feature>
<gene>
    <name evidence="11" type="ORF">GRF29_216g566425</name>
</gene>
<comment type="caution">
    <text evidence="11">The sequence shown here is derived from an EMBL/GenBank/DDBJ whole genome shotgun (WGS) entry which is preliminary data.</text>
</comment>
<dbReference type="InterPro" id="IPR044880">
    <property type="entry name" value="NCX_ion-bd_dom_sf"/>
</dbReference>
<feature type="transmembrane region" description="Helical" evidence="9">
    <location>
        <begin position="629"/>
        <end position="648"/>
    </location>
</feature>
<comment type="subcellular location">
    <subcellularLocation>
        <location evidence="1">Endomembrane system</location>
        <topology evidence="1">Multi-pass membrane protein</topology>
    </subcellularLocation>
</comment>
<feature type="region of interest" description="Disordered" evidence="8">
    <location>
        <begin position="578"/>
        <end position="621"/>
    </location>
</feature>
<feature type="transmembrane region" description="Helical" evidence="9">
    <location>
        <begin position="698"/>
        <end position="721"/>
    </location>
</feature>
<feature type="compositionally biased region" description="Polar residues" evidence="8">
    <location>
        <begin position="64"/>
        <end position="77"/>
    </location>
</feature>
<evidence type="ECO:0000256" key="5">
    <source>
        <dbReference type="ARBA" id="ARBA00022989"/>
    </source>
</evidence>
<dbReference type="InterPro" id="IPR004837">
    <property type="entry name" value="NaCa_Exmemb"/>
</dbReference>
<feature type="transmembrane region" description="Helical" evidence="9">
    <location>
        <begin position="233"/>
        <end position="256"/>
    </location>
</feature>
<protein>
    <recommendedName>
        <fullName evidence="10">Sodium/calcium exchanger membrane region domain-containing protein</fullName>
    </recommendedName>
</protein>
<dbReference type="Pfam" id="PF01699">
    <property type="entry name" value="Na_Ca_ex"/>
    <property type="match status" value="2"/>
</dbReference>
<sequence>MGERAAMASAPLLARVQEPAMPSLALFRSSQTDEPPLSRSIKSTAAALGLGRKEDPSVLPSIHSPHNGSTRSASHTSLAEKPGPSNSHTSSDASHPHGLDKSSPTGQPSLKSAAEGQTAPAVVSKGPMLTRMKNGTIRFGRHTKNALLHSWINALLIFVPIGIAVHVAGLGPEIVFAMNAVAIIPLAGLLAHATEAVAVRLGDTLGALLNVSFGNAVELILFIILLAGDQIEVVQAALLGSILANLLLILGMAFLLGGLRYQEQVYNSTVTQMSACMLSLAVMSLLLPTAFHAAFNSNAIADSQTLQVSRGTSVVLLLVYVLYLLFQLKSHSYMYASTPQHIIDEESHPGVMAGVFDSSSSDSSSSSSSSDSDSSAGSHTTAKSKLKRAVRRMRRKSSVSSKETPELPSVMSSPSVERHNNYFDLQRNGTSDENALHSPNGISRRGSLTAIVSGDEADVDDFAPIARDFEAGSSGSLPTTKREKRKSKHKKKHHKHHHHRGDPEKTEEATPVAPQPEAVPKVAFSEDVKMGEAAAVAAKRPIFRPSLLSENVFRTPQNPAPVGAPVPNLRVAAARTLRRTKSEPEDIRRLDSQNSATARPTPLRTASGAPSVHTVAEEEDEVPEMSRTAAIMMLVISTALVAVCADFMSDAIEPMVEKTGVSQAFIGLIILPIVGNAAEHVTAVTVAMKNKMDLSIGVAVGSSIQIAIFITPFIVILGWMMGKPMTLYFNIFETVALFVTAFVVNFLVLDGRSNYLEGSLLIAAYVIIALASFFYPDGCDASQIGGSGDLCGTGSASAAAGHAAMLVKRMVGM</sequence>
<dbReference type="FunFam" id="1.20.1420.30:FF:000016">
    <property type="entry name" value="Membrane bound cation transporter"/>
    <property type="match status" value="1"/>
</dbReference>
<feature type="domain" description="Sodium/calcium exchanger membrane region" evidence="10">
    <location>
        <begin position="630"/>
        <end position="773"/>
    </location>
</feature>
<accession>A0AAN6LNJ5</accession>
<proteinExistence type="inferred from homology"/>
<evidence type="ECO:0000259" key="10">
    <source>
        <dbReference type="Pfam" id="PF01699"/>
    </source>
</evidence>
<feature type="compositionally biased region" description="Basic and acidic residues" evidence="8">
    <location>
        <begin position="580"/>
        <end position="591"/>
    </location>
</feature>
<keyword evidence="3" id="KW-0813">Transport</keyword>
<dbReference type="GO" id="GO:0015369">
    <property type="term" value="F:calcium:proton antiporter activity"/>
    <property type="evidence" value="ECO:0007669"/>
    <property type="project" value="UniProtKB-ARBA"/>
</dbReference>
<keyword evidence="5 9" id="KW-1133">Transmembrane helix</keyword>
<feature type="transmembrane region" description="Helical" evidence="9">
    <location>
        <begin position="277"/>
        <end position="295"/>
    </location>
</feature>
<feature type="transmembrane region" description="Helical" evidence="9">
    <location>
        <begin position="205"/>
        <end position="227"/>
    </location>
</feature>
<keyword evidence="12" id="KW-1185">Reference proteome</keyword>
<feature type="region of interest" description="Disordered" evidence="8">
    <location>
        <begin position="25"/>
        <end position="127"/>
    </location>
</feature>
<comment type="similarity">
    <text evidence="2">Belongs to the Ca(2+):cation antiporter (CaCA) (TC 2.A.19) family.</text>
</comment>
<feature type="transmembrane region" description="Helical" evidence="9">
    <location>
        <begin position="307"/>
        <end position="326"/>
    </location>
</feature>
<feature type="compositionally biased region" description="Basic residues" evidence="8">
    <location>
        <begin position="482"/>
        <end position="500"/>
    </location>
</feature>
<name>A0AAN6LNJ5_9PLEO</name>
<feature type="transmembrane region" description="Helical" evidence="9">
    <location>
        <begin position="660"/>
        <end position="678"/>
    </location>
</feature>
<dbReference type="Proteomes" id="UP001280581">
    <property type="component" value="Unassembled WGS sequence"/>
</dbReference>
<evidence type="ECO:0000313" key="12">
    <source>
        <dbReference type="Proteomes" id="UP001280581"/>
    </source>
</evidence>
<feature type="compositionally biased region" description="Polar residues" evidence="8">
    <location>
        <begin position="84"/>
        <end position="93"/>
    </location>
</feature>
<keyword evidence="6" id="KW-0406">Ion transport</keyword>
<feature type="compositionally biased region" description="Low complexity" evidence="8">
    <location>
        <begin position="357"/>
        <end position="375"/>
    </location>
</feature>
<dbReference type="GO" id="GO:0000329">
    <property type="term" value="C:fungal-type vacuole membrane"/>
    <property type="evidence" value="ECO:0007669"/>
    <property type="project" value="TreeGrafter"/>
</dbReference>
<evidence type="ECO:0000256" key="3">
    <source>
        <dbReference type="ARBA" id="ARBA00022448"/>
    </source>
</evidence>
<dbReference type="GO" id="GO:0006874">
    <property type="term" value="P:intracellular calcium ion homeostasis"/>
    <property type="evidence" value="ECO:0007669"/>
    <property type="project" value="TreeGrafter"/>
</dbReference>
<dbReference type="PANTHER" id="PTHR31503">
    <property type="entry name" value="VACUOLAR CALCIUM ION TRANSPORTER"/>
    <property type="match status" value="1"/>
</dbReference>
<dbReference type="PANTHER" id="PTHR31503:SF18">
    <property type="entry name" value="CA(2+)_H(+) EXCHANGER, PUTATIVE (EUROFUNG)-RELATED"/>
    <property type="match status" value="1"/>
</dbReference>
<feature type="transmembrane region" description="Helical" evidence="9">
    <location>
        <begin position="146"/>
        <end position="168"/>
    </location>
</feature>
<dbReference type="AlphaFoldDB" id="A0AAN6LNJ5"/>
<evidence type="ECO:0000256" key="8">
    <source>
        <dbReference type="SAM" id="MobiDB-lite"/>
    </source>
</evidence>